<gene>
    <name evidence="2" type="ORF">GGQ86_000396</name>
    <name evidence="1" type="ORF">XFLAVUS301_52910</name>
</gene>
<dbReference type="Proteomes" id="UP001245370">
    <property type="component" value="Unassembled WGS sequence"/>
</dbReference>
<sequence length="139" mass="14496">MSIMMLSPEAQARAAEERHFWTELSAEGGSRGVEGRILLAAGDALRNAIIQELKPGLTQYTIIEGVGHALGSILVTLAANLSNPASGMPKGIVLGGVLGDVIGGRIEFLLAENNKEGGKRTLLYEVDGQLTDRPGGTAS</sequence>
<evidence type="ECO:0000313" key="4">
    <source>
        <dbReference type="Proteomes" id="UP001245370"/>
    </source>
</evidence>
<proteinExistence type="predicted"/>
<protein>
    <submittedName>
        <fullName evidence="1">Uncharacterized protein</fullName>
    </submittedName>
</protein>
<dbReference type="EMBL" id="JAVDPY010000001">
    <property type="protein sequence ID" value="MDR6331949.1"/>
    <property type="molecule type" value="Genomic_DNA"/>
</dbReference>
<dbReference type="Proteomes" id="UP001144397">
    <property type="component" value="Unassembled WGS sequence"/>
</dbReference>
<dbReference type="EMBL" id="BSDO01000022">
    <property type="protein sequence ID" value="GLI25617.1"/>
    <property type="molecule type" value="Genomic_DNA"/>
</dbReference>
<dbReference type="AlphaFoldDB" id="A0A9W6CSP7"/>
<reference evidence="1" key="1">
    <citation type="submission" date="2022-12" db="EMBL/GenBank/DDBJ databases">
        <title>Reference genome sequencing for broad-spectrum identification of bacterial and archaeal isolates by mass spectrometry.</title>
        <authorList>
            <person name="Sekiguchi Y."/>
            <person name="Tourlousse D.M."/>
        </authorList>
    </citation>
    <scope>NUCLEOTIDE SEQUENCE</scope>
    <source>
        <strain evidence="1">301</strain>
    </source>
</reference>
<name>A0A9W6CSP7_XANFL</name>
<dbReference type="GeneID" id="95766063"/>
<keyword evidence="4" id="KW-1185">Reference proteome</keyword>
<accession>A0A9W6CSP7</accession>
<evidence type="ECO:0000313" key="2">
    <source>
        <dbReference type="EMBL" id="MDR6331949.1"/>
    </source>
</evidence>
<evidence type="ECO:0000313" key="1">
    <source>
        <dbReference type="EMBL" id="GLI25617.1"/>
    </source>
</evidence>
<evidence type="ECO:0000313" key="3">
    <source>
        <dbReference type="Proteomes" id="UP001144397"/>
    </source>
</evidence>
<dbReference type="RefSeq" id="WP_281810103.1">
    <property type="nucleotide sequence ID" value="NZ_BSDO01000022.1"/>
</dbReference>
<organism evidence="1 3">
    <name type="scientific">Xanthobacter flavus</name>
    <dbReference type="NCBI Taxonomy" id="281"/>
    <lineage>
        <taxon>Bacteria</taxon>
        <taxon>Pseudomonadati</taxon>
        <taxon>Pseudomonadota</taxon>
        <taxon>Alphaproteobacteria</taxon>
        <taxon>Hyphomicrobiales</taxon>
        <taxon>Xanthobacteraceae</taxon>
        <taxon>Xanthobacter</taxon>
    </lineage>
</organism>
<reference evidence="2 4" key="2">
    <citation type="submission" date="2023-07" db="EMBL/GenBank/DDBJ databases">
        <title>Genomic Encyclopedia of Type Strains, Phase IV (KMG-IV): sequencing the most valuable type-strain genomes for metagenomic binning, comparative biology and taxonomic classification.</title>
        <authorList>
            <person name="Goeker M."/>
        </authorList>
    </citation>
    <scope>NUCLEOTIDE SEQUENCE [LARGE SCALE GENOMIC DNA]</scope>
    <source>
        <strain evidence="2 4">DSM 338</strain>
    </source>
</reference>
<comment type="caution">
    <text evidence="1">The sequence shown here is derived from an EMBL/GenBank/DDBJ whole genome shotgun (WGS) entry which is preliminary data.</text>
</comment>